<accession>A0A0J9S4A6</accession>
<dbReference type="Proteomes" id="UP000053562">
    <property type="component" value="Unassembled WGS sequence"/>
</dbReference>
<name>A0A0J9S4A6_PLAVI</name>
<keyword evidence="1" id="KW-0812">Transmembrane</keyword>
<keyword evidence="1" id="KW-0472">Membrane</keyword>
<evidence type="ECO:0000313" key="2">
    <source>
        <dbReference type="EMBL" id="KMZ76857.1"/>
    </source>
</evidence>
<reference evidence="2 3" key="1">
    <citation type="submission" date="2011-08" db="EMBL/GenBank/DDBJ databases">
        <title>The Genome Sequence of Plasmodium vivax India VII.</title>
        <authorList>
            <consortium name="The Broad Institute Genome Sequencing Platform"/>
            <consortium name="The Broad Institute Genome Sequencing Center for Infectious Disease"/>
            <person name="Neafsey D."/>
            <person name="Carlton J."/>
            <person name="Barnwell J."/>
            <person name="Collins W."/>
            <person name="Escalante A."/>
            <person name="Mullikin J."/>
            <person name="Saul A."/>
            <person name="Guigo R."/>
            <person name="Camara F."/>
            <person name="Young S.K."/>
            <person name="Zeng Q."/>
            <person name="Gargeya S."/>
            <person name="Fitzgerald M."/>
            <person name="Haas B."/>
            <person name="Abouelleil A."/>
            <person name="Alvarado L."/>
            <person name="Arachchi H.M."/>
            <person name="Berlin A."/>
            <person name="Brown A."/>
            <person name="Chapman S.B."/>
            <person name="Chen Z."/>
            <person name="Dunbar C."/>
            <person name="Freedman E."/>
            <person name="Gearin G."/>
            <person name="Gellesch M."/>
            <person name="Goldberg J."/>
            <person name="Griggs A."/>
            <person name="Gujja S."/>
            <person name="Heiman D."/>
            <person name="Howarth C."/>
            <person name="Larson L."/>
            <person name="Lui A."/>
            <person name="MacDonald P.J.P."/>
            <person name="Montmayeur A."/>
            <person name="Murphy C."/>
            <person name="Neiman D."/>
            <person name="Pearson M."/>
            <person name="Priest M."/>
            <person name="Roberts A."/>
            <person name="Saif S."/>
            <person name="Shea T."/>
            <person name="Shenoy N."/>
            <person name="Sisk P."/>
            <person name="Stolte C."/>
            <person name="Sykes S."/>
            <person name="Wortman J."/>
            <person name="Nusbaum C."/>
            <person name="Birren B."/>
        </authorList>
    </citation>
    <scope>NUCLEOTIDE SEQUENCE [LARGE SCALE GENOMIC DNA]</scope>
    <source>
        <strain evidence="2 3">India VII</strain>
    </source>
</reference>
<dbReference type="InterPro" id="IPR008780">
    <property type="entry name" value="Plasmodium_Vir"/>
</dbReference>
<sequence length="278" mass="32485">MTMFNAAIIVNDNDIQEECKTACSSFSYNNEELVDYCKKIFNYLSELHKLPKKDKSEGCLFLNYWMNNNVKKKFVSANLSDFLLKVLEKTHTKGKFEANFCKEQIMEIDISVLNNVNDLIKLYENLYFSKLPKELNPRGKCALLGECFELYKTKGKVCRGNTNEDFCYELEKFIIDYNKNMRNEVPCTGIPNRLPYVLGISSATDTLITFSVILAVPSVLFMIYKVENFHNIKIKLLYRKDYIKRKLFFSYNHEFFKCLFLLLNISLHPLGHGFAVIY</sequence>
<feature type="transmembrane region" description="Helical" evidence="1">
    <location>
        <begin position="207"/>
        <end position="226"/>
    </location>
</feature>
<protein>
    <recommendedName>
        <fullName evidence="4">Variable surface protein</fullName>
    </recommendedName>
</protein>
<dbReference type="Pfam" id="PF05795">
    <property type="entry name" value="Plasmodium_Vir"/>
    <property type="match status" value="1"/>
</dbReference>
<organism evidence="2 3">
    <name type="scientific">Plasmodium vivax India VII</name>
    <dbReference type="NCBI Taxonomy" id="1077284"/>
    <lineage>
        <taxon>Eukaryota</taxon>
        <taxon>Sar</taxon>
        <taxon>Alveolata</taxon>
        <taxon>Apicomplexa</taxon>
        <taxon>Aconoidasida</taxon>
        <taxon>Haemosporida</taxon>
        <taxon>Plasmodiidae</taxon>
        <taxon>Plasmodium</taxon>
        <taxon>Plasmodium (Plasmodium)</taxon>
    </lineage>
</organism>
<feature type="transmembrane region" description="Helical" evidence="1">
    <location>
        <begin position="247"/>
        <end position="267"/>
    </location>
</feature>
<evidence type="ECO:0000313" key="3">
    <source>
        <dbReference type="Proteomes" id="UP000053562"/>
    </source>
</evidence>
<evidence type="ECO:0000256" key="1">
    <source>
        <dbReference type="SAM" id="Phobius"/>
    </source>
</evidence>
<dbReference type="AlphaFoldDB" id="A0A0J9S4A6"/>
<proteinExistence type="predicted"/>
<evidence type="ECO:0008006" key="4">
    <source>
        <dbReference type="Google" id="ProtNLM"/>
    </source>
</evidence>
<dbReference type="EMBL" id="KQ234593">
    <property type="protein sequence ID" value="KMZ76857.1"/>
    <property type="molecule type" value="Genomic_DNA"/>
</dbReference>
<keyword evidence="1" id="KW-1133">Transmembrane helix</keyword>
<gene>
    <name evidence="2" type="ORF">PVIIG_06045</name>
</gene>